<dbReference type="RefSeq" id="WP_089830720.1">
    <property type="nucleotide sequence ID" value="NZ_BJWI01000005.1"/>
</dbReference>
<evidence type="ECO:0000313" key="3">
    <source>
        <dbReference type="EMBL" id="SFP15634.1"/>
    </source>
</evidence>
<evidence type="ECO:0000313" key="2">
    <source>
        <dbReference type="EMBL" id="GEM01092.1"/>
    </source>
</evidence>
<keyword evidence="1" id="KW-1133">Transmembrane helix</keyword>
<feature type="transmembrane region" description="Helical" evidence="1">
    <location>
        <begin position="230"/>
        <end position="252"/>
    </location>
</feature>
<evidence type="ECO:0000256" key="1">
    <source>
        <dbReference type="SAM" id="Phobius"/>
    </source>
</evidence>
<reference evidence="2 5" key="2">
    <citation type="submission" date="2019-07" db="EMBL/GenBank/DDBJ databases">
        <title>Whole genome shotgun sequence of Halolactibacillus halophilus NBRC 100868.</title>
        <authorList>
            <person name="Hosoyama A."/>
            <person name="Uohara A."/>
            <person name="Ohji S."/>
            <person name="Ichikawa N."/>
        </authorList>
    </citation>
    <scope>NUCLEOTIDE SEQUENCE [LARGE SCALE GENOMIC DNA]</scope>
    <source>
        <strain evidence="2 5">NBRC 100868</strain>
    </source>
</reference>
<protein>
    <submittedName>
        <fullName evidence="3">ABC-2 type transport system permease protein</fullName>
    </submittedName>
    <submittedName>
        <fullName evidence="2">Membrane protein</fullName>
    </submittedName>
</protein>
<dbReference type="Proteomes" id="UP000242243">
    <property type="component" value="Unassembled WGS sequence"/>
</dbReference>
<evidence type="ECO:0000313" key="4">
    <source>
        <dbReference type="Proteomes" id="UP000242243"/>
    </source>
</evidence>
<evidence type="ECO:0000313" key="5">
    <source>
        <dbReference type="Proteomes" id="UP000321547"/>
    </source>
</evidence>
<dbReference type="GO" id="GO:0140359">
    <property type="term" value="F:ABC-type transporter activity"/>
    <property type="evidence" value="ECO:0007669"/>
    <property type="project" value="InterPro"/>
</dbReference>
<dbReference type="Proteomes" id="UP000321547">
    <property type="component" value="Unassembled WGS sequence"/>
</dbReference>
<feature type="transmembrane region" description="Helical" evidence="1">
    <location>
        <begin position="21"/>
        <end position="42"/>
    </location>
</feature>
<dbReference type="EMBL" id="FOXC01000007">
    <property type="protein sequence ID" value="SFP15634.1"/>
    <property type="molecule type" value="Genomic_DNA"/>
</dbReference>
<name>A0A1I5N1I8_9BACI</name>
<keyword evidence="5" id="KW-1185">Reference proteome</keyword>
<dbReference type="STRING" id="306540.SAMN05421839_10745"/>
<gene>
    <name evidence="2" type="ORF">HHA03_06240</name>
    <name evidence="3" type="ORF">SAMN05421839_10745</name>
</gene>
<keyword evidence="1" id="KW-0472">Membrane</keyword>
<dbReference type="AlphaFoldDB" id="A0A1I5N1I8"/>
<dbReference type="OrthoDB" id="4187110at2"/>
<organism evidence="3 4">
    <name type="scientific">Halolactibacillus halophilus</name>
    <dbReference type="NCBI Taxonomy" id="306540"/>
    <lineage>
        <taxon>Bacteria</taxon>
        <taxon>Bacillati</taxon>
        <taxon>Bacillota</taxon>
        <taxon>Bacilli</taxon>
        <taxon>Bacillales</taxon>
        <taxon>Bacillaceae</taxon>
        <taxon>Halolactibacillus</taxon>
    </lineage>
</organism>
<proteinExistence type="predicted"/>
<dbReference type="Pfam" id="PF12679">
    <property type="entry name" value="ABC2_membrane_2"/>
    <property type="match status" value="1"/>
</dbReference>
<feature type="transmembrane region" description="Helical" evidence="1">
    <location>
        <begin position="123"/>
        <end position="145"/>
    </location>
</feature>
<accession>A0A1I5N1I8</accession>
<feature type="transmembrane region" description="Helical" evidence="1">
    <location>
        <begin position="68"/>
        <end position="89"/>
    </location>
</feature>
<dbReference type="EMBL" id="BJWI01000005">
    <property type="protein sequence ID" value="GEM01092.1"/>
    <property type="molecule type" value="Genomic_DNA"/>
</dbReference>
<feature type="transmembrane region" description="Helical" evidence="1">
    <location>
        <begin position="182"/>
        <end position="202"/>
    </location>
</feature>
<dbReference type="GO" id="GO:0005886">
    <property type="term" value="C:plasma membrane"/>
    <property type="evidence" value="ECO:0007669"/>
    <property type="project" value="UniProtKB-SubCell"/>
</dbReference>
<feature type="transmembrane region" description="Helical" evidence="1">
    <location>
        <begin position="151"/>
        <end position="175"/>
    </location>
</feature>
<reference evidence="3 4" key="1">
    <citation type="submission" date="2016-10" db="EMBL/GenBank/DDBJ databases">
        <authorList>
            <person name="de Groot N.N."/>
        </authorList>
    </citation>
    <scope>NUCLEOTIDE SEQUENCE [LARGE SCALE GENOMIC DNA]</scope>
    <source>
        <strain evidence="3 4">DSM 17073</strain>
    </source>
</reference>
<sequence>MKRLLTLLKKELRMHQRNHSLIWIPIVFILLAIMDPITTYFLPVILENVGGMPEGVTFDIPAVPASEAFGLSLSELSMFGVLITILLTASSISQERQTGVSELLLVKPINASHYIGSKALAKMVVFTGAIVISLLFSGYYVAILFGSLPLIYMMLAIIFYSCWFIFVISLTLAYAAVIRQQYMIVGITVLTLATGSIINGIFHHKIPWFYNNLSALIVEMLQTKTVSIDLLLNVGLLLITSLALLLLSFTLFDRKERL</sequence>
<keyword evidence="1" id="KW-0812">Transmembrane</keyword>